<comment type="caution">
    <text evidence="2">The sequence shown here is derived from an EMBL/GenBank/DDBJ whole genome shotgun (WGS) entry which is preliminary data.</text>
</comment>
<evidence type="ECO:0000313" key="3">
    <source>
        <dbReference type="Proteomes" id="UP000653305"/>
    </source>
</evidence>
<reference evidence="2" key="1">
    <citation type="submission" date="2020-07" db="EMBL/GenBank/DDBJ databases">
        <title>Ethylene signaling mediates host invasion by parasitic plants.</title>
        <authorList>
            <person name="Yoshida S."/>
        </authorList>
    </citation>
    <scope>NUCLEOTIDE SEQUENCE</scope>
    <source>
        <strain evidence="2">Okayama</strain>
    </source>
</reference>
<organism evidence="2 3">
    <name type="scientific">Phtheirospermum japonicum</name>
    <dbReference type="NCBI Taxonomy" id="374723"/>
    <lineage>
        <taxon>Eukaryota</taxon>
        <taxon>Viridiplantae</taxon>
        <taxon>Streptophyta</taxon>
        <taxon>Embryophyta</taxon>
        <taxon>Tracheophyta</taxon>
        <taxon>Spermatophyta</taxon>
        <taxon>Magnoliopsida</taxon>
        <taxon>eudicotyledons</taxon>
        <taxon>Gunneridae</taxon>
        <taxon>Pentapetalae</taxon>
        <taxon>asterids</taxon>
        <taxon>lamiids</taxon>
        <taxon>Lamiales</taxon>
        <taxon>Orobanchaceae</taxon>
        <taxon>Orobanchaceae incertae sedis</taxon>
        <taxon>Phtheirospermum</taxon>
    </lineage>
</organism>
<dbReference type="Proteomes" id="UP000653305">
    <property type="component" value="Unassembled WGS sequence"/>
</dbReference>
<feature type="transmembrane region" description="Helical" evidence="1">
    <location>
        <begin position="116"/>
        <end position="135"/>
    </location>
</feature>
<name>A0A830BCA3_9LAMI</name>
<keyword evidence="1" id="KW-1133">Transmembrane helix</keyword>
<evidence type="ECO:0000313" key="2">
    <source>
        <dbReference type="EMBL" id="GFP84717.1"/>
    </source>
</evidence>
<evidence type="ECO:0000256" key="1">
    <source>
        <dbReference type="SAM" id="Phobius"/>
    </source>
</evidence>
<proteinExistence type="predicted"/>
<keyword evidence="3" id="KW-1185">Reference proteome</keyword>
<dbReference type="EMBL" id="BMAC01000091">
    <property type="protein sequence ID" value="GFP84717.1"/>
    <property type="molecule type" value="Genomic_DNA"/>
</dbReference>
<protein>
    <submittedName>
        <fullName evidence="2">Uncharacterized protein</fullName>
    </submittedName>
</protein>
<sequence>MANLLELISNLLSSFFGEGMIDEEEHSVSHSNNSGKLNDRASGDDVNGVGALKTIPVSGEGESLNQTDINATSTAMVLNAPIPTARARRTGGSNFQVTGEFGPDTFRINITQGTIWLNKFETSFYLFVAFAFFIWRSLKNQKPRIEPPKDDKDEN</sequence>
<dbReference type="AlphaFoldDB" id="A0A830BCA3"/>
<accession>A0A830BCA3</accession>
<keyword evidence="1" id="KW-0812">Transmembrane</keyword>
<gene>
    <name evidence="2" type="ORF">PHJA_000615600</name>
</gene>
<keyword evidence="1" id="KW-0472">Membrane</keyword>